<evidence type="ECO:0000313" key="3">
    <source>
        <dbReference type="Proteomes" id="UP001285441"/>
    </source>
</evidence>
<dbReference type="InterPro" id="IPR010730">
    <property type="entry name" value="HET"/>
</dbReference>
<proteinExistence type="predicted"/>
<reference evidence="2" key="2">
    <citation type="submission" date="2023-06" db="EMBL/GenBank/DDBJ databases">
        <authorList>
            <consortium name="Lawrence Berkeley National Laboratory"/>
            <person name="Haridas S."/>
            <person name="Hensen N."/>
            <person name="Bonometti L."/>
            <person name="Westerberg I."/>
            <person name="Brannstrom I.O."/>
            <person name="Guillou S."/>
            <person name="Cros-Aarteil S."/>
            <person name="Calhoun S."/>
            <person name="Kuo A."/>
            <person name="Mondo S."/>
            <person name="Pangilinan J."/>
            <person name="Riley R."/>
            <person name="LaButti K."/>
            <person name="Andreopoulos B."/>
            <person name="Lipzen A."/>
            <person name="Chen C."/>
            <person name="Yanf M."/>
            <person name="Daum C."/>
            <person name="Ng V."/>
            <person name="Clum A."/>
            <person name="Steindorff A."/>
            <person name="Ohm R."/>
            <person name="Martin F."/>
            <person name="Silar P."/>
            <person name="Natvig D."/>
            <person name="Lalanne C."/>
            <person name="Gautier V."/>
            <person name="Ament-velasquez S.L."/>
            <person name="Kruys A."/>
            <person name="Hutchinson M.I."/>
            <person name="Powell A.J."/>
            <person name="Barry K."/>
            <person name="Miller A.N."/>
            <person name="Grigoriev I.V."/>
            <person name="Debuchy R."/>
            <person name="Gladieux P."/>
            <person name="Thoren M.H."/>
            <person name="Johannesson H."/>
        </authorList>
    </citation>
    <scope>NUCLEOTIDE SEQUENCE</scope>
    <source>
        <strain evidence="2">CBS 232.78</strain>
    </source>
</reference>
<evidence type="ECO:0000259" key="1">
    <source>
        <dbReference type="Pfam" id="PF06985"/>
    </source>
</evidence>
<dbReference type="Proteomes" id="UP001285441">
    <property type="component" value="Unassembled WGS sequence"/>
</dbReference>
<dbReference type="PANTHER" id="PTHR33112">
    <property type="entry name" value="DOMAIN PROTEIN, PUTATIVE-RELATED"/>
    <property type="match status" value="1"/>
</dbReference>
<organism evidence="2 3">
    <name type="scientific">Podospora didyma</name>
    <dbReference type="NCBI Taxonomy" id="330526"/>
    <lineage>
        <taxon>Eukaryota</taxon>
        <taxon>Fungi</taxon>
        <taxon>Dikarya</taxon>
        <taxon>Ascomycota</taxon>
        <taxon>Pezizomycotina</taxon>
        <taxon>Sordariomycetes</taxon>
        <taxon>Sordariomycetidae</taxon>
        <taxon>Sordariales</taxon>
        <taxon>Podosporaceae</taxon>
        <taxon>Podospora</taxon>
    </lineage>
</organism>
<comment type="caution">
    <text evidence="2">The sequence shown here is derived from an EMBL/GenBank/DDBJ whole genome shotgun (WGS) entry which is preliminary data.</text>
</comment>
<evidence type="ECO:0000313" key="2">
    <source>
        <dbReference type="EMBL" id="KAK3393509.1"/>
    </source>
</evidence>
<feature type="domain" description="Heterokaryon incompatibility" evidence="1">
    <location>
        <begin position="185"/>
        <end position="338"/>
    </location>
</feature>
<dbReference type="EMBL" id="JAULSW010000001">
    <property type="protein sequence ID" value="KAK3393509.1"/>
    <property type="molecule type" value="Genomic_DNA"/>
</dbReference>
<reference evidence="2" key="1">
    <citation type="journal article" date="2023" name="Mol. Phylogenet. Evol.">
        <title>Genome-scale phylogeny and comparative genomics of the fungal order Sordariales.</title>
        <authorList>
            <person name="Hensen N."/>
            <person name="Bonometti L."/>
            <person name="Westerberg I."/>
            <person name="Brannstrom I.O."/>
            <person name="Guillou S."/>
            <person name="Cros-Aarteil S."/>
            <person name="Calhoun S."/>
            <person name="Haridas S."/>
            <person name="Kuo A."/>
            <person name="Mondo S."/>
            <person name="Pangilinan J."/>
            <person name="Riley R."/>
            <person name="LaButti K."/>
            <person name="Andreopoulos B."/>
            <person name="Lipzen A."/>
            <person name="Chen C."/>
            <person name="Yan M."/>
            <person name="Daum C."/>
            <person name="Ng V."/>
            <person name="Clum A."/>
            <person name="Steindorff A."/>
            <person name="Ohm R.A."/>
            <person name="Martin F."/>
            <person name="Silar P."/>
            <person name="Natvig D.O."/>
            <person name="Lalanne C."/>
            <person name="Gautier V."/>
            <person name="Ament-Velasquez S.L."/>
            <person name="Kruys A."/>
            <person name="Hutchinson M.I."/>
            <person name="Powell A.J."/>
            <person name="Barry K."/>
            <person name="Miller A.N."/>
            <person name="Grigoriev I.V."/>
            <person name="Debuchy R."/>
            <person name="Gladieux P."/>
            <person name="Hiltunen Thoren M."/>
            <person name="Johannesson H."/>
        </authorList>
    </citation>
    <scope>NUCLEOTIDE SEQUENCE</scope>
    <source>
        <strain evidence="2">CBS 232.78</strain>
    </source>
</reference>
<gene>
    <name evidence="2" type="ORF">B0H63DRAFT_554868</name>
</gene>
<dbReference type="Pfam" id="PF06985">
    <property type="entry name" value="HET"/>
    <property type="match status" value="1"/>
</dbReference>
<sequence>MDPAPPVISRLYQAGPATLCDVCVNAFEKRPWKYSTVWPDLVFDDYRHEYVHSFLLGRRCQFERFLDRLLTVEPGLEPRKDSQVQVLKSHKDGDFVVYVKLGHHVKAVIYLQDLIIPGTHLAPPVLMGSTPLQPSLVRGWMKECEKSHIVSCTISPSSLAFRIIKIFVIDVERLCVCEIISSQRYCALSYVVGGRTGLQLTKENRSKLFQEKSLSPETILTTSSRKVPKVIRDGMLLVKSLGERYLWADSLCITQDDEGTKQTHIMNMDVIYSQALLTIISVSGKDSSCSLPGIRPNTRPDLNLTIDLGGFKMLAQPPGLRNILADSPYETRGWTFQERTLSPRCLYLTNWQAFFQCRGSFHAEHCSERHADEVAAYSSADHRAEQINELRNENKGFDKETTVHQEPPGIMAQKPLMHGLDIINPFIERVDNDDFKFYWAYSTLVESYTSRNLTFPSDILNAFAGITSAMERQYDTHFVSGMPLRELSKALLWAPLGRSELRDPAVLDRAANNTYVNLPTWSWAAWEGRCGYVLNGTAEGYSSDDLKPIQGRDLITTTTFVHRVVETTITGAHSVLTFEAQTFPISQFFYELYEGTFRHHHFQAPSNHYLWVIRELGGTCYQCGVLFLSPSVPVGWDEDHLYCSSHATQEISLPNRKLVRICTFAAASNFVDLRRFRDPNIPTENEIVAFYDPYCQEFLPDEVGDRYIAALFVEERVWATGTNK</sequence>
<dbReference type="AlphaFoldDB" id="A0AAE0P542"/>
<dbReference type="PANTHER" id="PTHR33112:SF12">
    <property type="entry name" value="HETEROKARYON INCOMPATIBILITY DOMAIN-CONTAINING PROTEIN"/>
    <property type="match status" value="1"/>
</dbReference>
<name>A0AAE0P542_9PEZI</name>
<accession>A0AAE0P542</accession>
<keyword evidence="3" id="KW-1185">Reference proteome</keyword>
<protein>
    <submittedName>
        <fullName evidence="2">Heterokaryon incompatibility protein-domain-containing protein</fullName>
    </submittedName>
</protein>